<evidence type="ECO:0000313" key="7">
    <source>
        <dbReference type="EMBL" id="MBM3274346.1"/>
    </source>
</evidence>
<dbReference type="GO" id="GO:0046872">
    <property type="term" value="F:metal ion binding"/>
    <property type="evidence" value="ECO:0007669"/>
    <property type="project" value="UniProtKB-KW"/>
</dbReference>
<evidence type="ECO:0000256" key="3">
    <source>
        <dbReference type="RuleBase" id="RU003457"/>
    </source>
</evidence>
<dbReference type="InterPro" id="IPR011051">
    <property type="entry name" value="RmlC_Cupin_sf"/>
</dbReference>
<evidence type="ECO:0000313" key="8">
    <source>
        <dbReference type="Proteomes" id="UP000703893"/>
    </source>
</evidence>
<feature type="binding site" evidence="2">
    <location>
        <position position="89"/>
    </location>
    <ligand>
        <name>Fe cation</name>
        <dbReference type="ChEBI" id="CHEBI:24875"/>
    </ligand>
</feature>
<dbReference type="CDD" id="cd02247">
    <property type="entry name" value="cupin_pirin_C"/>
    <property type="match status" value="1"/>
</dbReference>
<feature type="binding site" evidence="2">
    <location>
        <position position="91"/>
    </location>
    <ligand>
        <name>Fe cation</name>
        <dbReference type="ChEBI" id="CHEBI:24875"/>
    </ligand>
</feature>
<dbReference type="InterPro" id="IPR012093">
    <property type="entry name" value="Pirin"/>
</dbReference>
<dbReference type="InterPro" id="IPR014710">
    <property type="entry name" value="RmlC-like_jellyroll"/>
</dbReference>
<sequence length="312" mass="33971">DAYPAGNDRLGPAASLAGRNIGQDFAGIAGWRMYHGDVVPGFPAHPHRGFETVTLVRKGLLDHSDSLGATARFGGGDVQWLTAGRGIVHAEMFPLIDRDAANPLELFQIWLNLPRAHKMADPYFTMSWAEDIPTETFEDEAGRKTDVTIVAGRLADRRPVAAPPDSWAARPDSDVAIWTLRLDPRAVWTLPAARPGSNRTLYFFRGSGLRIAGREVPPNSGIALQGDLAVALEAGEEPCELLLLQGRPIGEPVAQYGPFVMNSEAEIHQAFADYRRTQFGGWPWPTEAPVHPRDSGRFAKHPDGTTTRPAGT</sequence>
<keyword evidence="2" id="KW-0408">Iron</keyword>
<reference evidence="7 8" key="1">
    <citation type="submission" date="2019-03" db="EMBL/GenBank/DDBJ databases">
        <title>Lake Tanganyika Metagenome-Assembled Genomes (MAGs).</title>
        <authorList>
            <person name="Tran P."/>
        </authorList>
    </citation>
    <scope>NUCLEOTIDE SEQUENCE [LARGE SCALE GENOMIC DNA]</scope>
    <source>
        <strain evidence="7">K_DeepCast_65m_m2_236</strain>
    </source>
</reference>
<dbReference type="EMBL" id="VGJX01000188">
    <property type="protein sequence ID" value="MBM3274346.1"/>
    <property type="molecule type" value="Genomic_DNA"/>
</dbReference>
<feature type="binding site" evidence="2">
    <location>
        <position position="47"/>
    </location>
    <ligand>
        <name>Fe cation</name>
        <dbReference type="ChEBI" id="CHEBI:24875"/>
    </ligand>
</feature>
<gene>
    <name evidence="7" type="ORF">FJZ00_04295</name>
</gene>
<comment type="similarity">
    <text evidence="1 3">Belongs to the pirin family.</text>
</comment>
<accession>A0A937X1M7</accession>
<dbReference type="Pfam" id="PF05726">
    <property type="entry name" value="Pirin_C"/>
    <property type="match status" value="1"/>
</dbReference>
<protein>
    <submittedName>
        <fullName evidence="7">Pirin family protein</fullName>
    </submittedName>
</protein>
<dbReference type="PANTHER" id="PTHR13903">
    <property type="entry name" value="PIRIN-RELATED"/>
    <property type="match status" value="1"/>
</dbReference>
<evidence type="ECO:0000256" key="4">
    <source>
        <dbReference type="SAM" id="MobiDB-lite"/>
    </source>
</evidence>
<comment type="caution">
    <text evidence="7">The sequence shown here is derived from an EMBL/GenBank/DDBJ whole genome shotgun (WGS) entry which is preliminary data.</text>
</comment>
<name>A0A937X1M7_9BACT</name>
<dbReference type="InterPro" id="IPR008778">
    <property type="entry name" value="Pirin_C_dom"/>
</dbReference>
<evidence type="ECO:0000256" key="1">
    <source>
        <dbReference type="ARBA" id="ARBA00008416"/>
    </source>
</evidence>
<organism evidence="7 8">
    <name type="scientific">Candidatus Tanganyikabacteria bacterium</name>
    <dbReference type="NCBI Taxonomy" id="2961651"/>
    <lineage>
        <taxon>Bacteria</taxon>
        <taxon>Bacillati</taxon>
        <taxon>Candidatus Sericytochromatia</taxon>
        <taxon>Candidatus Tanganyikabacteria</taxon>
    </lineage>
</organism>
<dbReference type="SUPFAM" id="SSF51182">
    <property type="entry name" value="RmlC-like cupins"/>
    <property type="match status" value="1"/>
</dbReference>
<keyword evidence="2" id="KW-0479">Metal-binding</keyword>
<feature type="non-terminal residue" evidence="7">
    <location>
        <position position="1"/>
    </location>
</feature>
<dbReference type="Proteomes" id="UP000703893">
    <property type="component" value="Unassembled WGS sequence"/>
</dbReference>
<proteinExistence type="inferred from homology"/>
<evidence type="ECO:0000256" key="2">
    <source>
        <dbReference type="PIRSR" id="PIRSR006232-1"/>
    </source>
</evidence>
<feature type="binding site" evidence="2">
    <location>
        <position position="45"/>
    </location>
    <ligand>
        <name>Fe cation</name>
        <dbReference type="ChEBI" id="CHEBI:24875"/>
    </ligand>
</feature>
<dbReference type="PANTHER" id="PTHR13903:SF8">
    <property type="entry name" value="PIRIN"/>
    <property type="match status" value="1"/>
</dbReference>
<dbReference type="InterPro" id="IPR003829">
    <property type="entry name" value="Pirin_N_dom"/>
</dbReference>
<comment type="cofactor">
    <cofactor evidence="2">
        <name>Fe cation</name>
        <dbReference type="ChEBI" id="CHEBI:24875"/>
    </cofactor>
    <text evidence="2">Binds 1 Fe cation per subunit.</text>
</comment>
<feature type="region of interest" description="Disordered" evidence="4">
    <location>
        <begin position="285"/>
        <end position="312"/>
    </location>
</feature>
<dbReference type="Pfam" id="PF02678">
    <property type="entry name" value="Pirin"/>
    <property type="match status" value="1"/>
</dbReference>
<evidence type="ECO:0000259" key="6">
    <source>
        <dbReference type="Pfam" id="PF05726"/>
    </source>
</evidence>
<dbReference type="Gene3D" id="2.60.120.10">
    <property type="entry name" value="Jelly Rolls"/>
    <property type="match status" value="2"/>
</dbReference>
<dbReference type="PIRSF" id="PIRSF006232">
    <property type="entry name" value="Pirin"/>
    <property type="match status" value="1"/>
</dbReference>
<feature type="domain" description="Pirin N-terminal" evidence="5">
    <location>
        <begin position="36"/>
        <end position="111"/>
    </location>
</feature>
<feature type="compositionally biased region" description="Basic and acidic residues" evidence="4">
    <location>
        <begin position="290"/>
        <end position="303"/>
    </location>
</feature>
<feature type="domain" description="Pirin C-terminal" evidence="6">
    <location>
        <begin position="178"/>
        <end position="280"/>
    </location>
</feature>
<dbReference type="AlphaFoldDB" id="A0A937X1M7"/>
<evidence type="ECO:0000259" key="5">
    <source>
        <dbReference type="Pfam" id="PF02678"/>
    </source>
</evidence>